<dbReference type="SMART" id="SM00479">
    <property type="entry name" value="EXOIII"/>
    <property type="match status" value="1"/>
</dbReference>
<dbReference type="Pfam" id="PF00929">
    <property type="entry name" value="RNase_T"/>
    <property type="match status" value="1"/>
</dbReference>
<organism evidence="2 3">
    <name type="scientific">Variovorax paradoxus</name>
    <dbReference type="NCBI Taxonomy" id="34073"/>
    <lineage>
        <taxon>Bacteria</taxon>
        <taxon>Pseudomonadati</taxon>
        <taxon>Pseudomonadota</taxon>
        <taxon>Betaproteobacteria</taxon>
        <taxon>Burkholderiales</taxon>
        <taxon>Comamonadaceae</taxon>
        <taxon>Variovorax</taxon>
    </lineage>
</organism>
<sequence>MSRSLAAFYDSESTGLKQEDGHRLIEVAAHIYDLDSKARVGRFVQRINPQRGIDPDAQAIHDIAFDELINEPTWEEVGPKLSKILSACTYVVAHNGEGFDLPFTFREFIRIGAPVPKVRSIDSMLQARWATGDGSLPNLKALCFACGVDYDPTQAHAADYDVDVMAKCFFSQVDRGFFTLPTEYYELPPLTVKKGKK</sequence>
<dbReference type="PANTHER" id="PTHR30231:SF41">
    <property type="entry name" value="DNA POLYMERASE III SUBUNIT EPSILON"/>
    <property type="match status" value="1"/>
</dbReference>
<reference evidence="2 3" key="1">
    <citation type="submission" date="2019-10" db="EMBL/GenBank/DDBJ databases">
        <title>Complete genome sequence of Variovorax paradoxus 5C-2.</title>
        <authorList>
            <person name="Gogoleva N.E."/>
            <person name="Balkin A.S."/>
        </authorList>
    </citation>
    <scope>NUCLEOTIDE SEQUENCE [LARGE SCALE GENOMIC DNA]</scope>
    <source>
        <strain evidence="2 3">5C-2</strain>
    </source>
</reference>
<feature type="domain" description="Exonuclease" evidence="1">
    <location>
        <begin position="5"/>
        <end position="178"/>
    </location>
</feature>
<dbReference type="GO" id="GO:0003676">
    <property type="term" value="F:nucleic acid binding"/>
    <property type="evidence" value="ECO:0007669"/>
    <property type="project" value="InterPro"/>
</dbReference>
<keyword evidence="2" id="KW-0269">Exonuclease</keyword>
<dbReference type="Gene3D" id="3.30.420.10">
    <property type="entry name" value="Ribonuclease H-like superfamily/Ribonuclease H"/>
    <property type="match status" value="1"/>
</dbReference>
<protein>
    <submittedName>
        <fullName evidence="2">3'-5' exonuclease</fullName>
    </submittedName>
</protein>
<dbReference type="GO" id="GO:0008408">
    <property type="term" value="F:3'-5' exonuclease activity"/>
    <property type="evidence" value="ECO:0007669"/>
    <property type="project" value="TreeGrafter"/>
</dbReference>
<dbReference type="InterPro" id="IPR036397">
    <property type="entry name" value="RNaseH_sf"/>
</dbReference>
<gene>
    <name evidence="2" type="ORF">GFK26_18150</name>
</gene>
<evidence type="ECO:0000313" key="3">
    <source>
        <dbReference type="Proteomes" id="UP000326780"/>
    </source>
</evidence>
<dbReference type="SUPFAM" id="SSF53098">
    <property type="entry name" value="Ribonuclease H-like"/>
    <property type="match status" value="1"/>
</dbReference>
<accession>A0A5Q0M4K3</accession>
<keyword evidence="2" id="KW-0378">Hydrolase</keyword>
<evidence type="ECO:0000259" key="1">
    <source>
        <dbReference type="SMART" id="SM00479"/>
    </source>
</evidence>
<name>A0A5Q0M4K3_VARPD</name>
<dbReference type="PANTHER" id="PTHR30231">
    <property type="entry name" value="DNA POLYMERASE III SUBUNIT EPSILON"/>
    <property type="match status" value="1"/>
</dbReference>
<dbReference type="GO" id="GO:0005829">
    <property type="term" value="C:cytosol"/>
    <property type="evidence" value="ECO:0007669"/>
    <property type="project" value="TreeGrafter"/>
</dbReference>
<evidence type="ECO:0000313" key="2">
    <source>
        <dbReference type="EMBL" id="QFZ84551.1"/>
    </source>
</evidence>
<dbReference type="GO" id="GO:0045004">
    <property type="term" value="P:DNA replication proofreading"/>
    <property type="evidence" value="ECO:0007669"/>
    <property type="project" value="TreeGrafter"/>
</dbReference>
<keyword evidence="2" id="KW-0540">Nuclease</keyword>
<dbReference type="EMBL" id="CP045644">
    <property type="protein sequence ID" value="QFZ84551.1"/>
    <property type="molecule type" value="Genomic_DNA"/>
</dbReference>
<dbReference type="AlphaFoldDB" id="A0A5Q0M4K3"/>
<dbReference type="InterPro" id="IPR013520">
    <property type="entry name" value="Ribonucl_H"/>
</dbReference>
<dbReference type="CDD" id="cd06127">
    <property type="entry name" value="DEDDh"/>
    <property type="match status" value="1"/>
</dbReference>
<dbReference type="InterPro" id="IPR012337">
    <property type="entry name" value="RNaseH-like_sf"/>
</dbReference>
<dbReference type="Proteomes" id="UP000326780">
    <property type="component" value="Chromosome"/>
</dbReference>
<proteinExistence type="predicted"/>
<dbReference type="RefSeq" id="WP_153283170.1">
    <property type="nucleotide sequence ID" value="NZ_CP045644.1"/>
</dbReference>